<comment type="caution">
    <text evidence="1">The sequence shown here is derived from an EMBL/GenBank/DDBJ whole genome shotgun (WGS) entry which is preliminary data.</text>
</comment>
<dbReference type="STRING" id="649747.HMPREF0083_03028"/>
<dbReference type="AlphaFoldDB" id="U1X2V8"/>
<keyword evidence="2" id="KW-1185">Reference proteome</keyword>
<evidence type="ECO:0000313" key="1">
    <source>
        <dbReference type="EMBL" id="ERI08873.1"/>
    </source>
</evidence>
<reference evidence="1 2" key="1">
    <citation type="submission" date="2013-08" db="EMBL/GenBank/DDBJ databases">
        <authorList>
            <person name="Weinstock G."/>
            <person name="Sodergren E."/>
            <person name="Wylie T."/>
            <person name="Fulton L."/>
            <person name="Fulton R."/>
            <person name="Fronick C."/>
            <person name="O'Laughlin M."/>
            <person name="Godfrey J."/>
            <person name="Miner T."/>
            <person name="Herter B."/>
            <person name="Appelbaum E."/>
            <person name="Cordes M."/>
            <person name="Lek S."/>
            <person name="Wollam A."/>
            <person name="Pepin K.H."/>
            <person name="Palsikar V.B."/>
            <person name="Mitreva M."/>
            <person name="Wilson R.K."/>
        </authorList>
    </citation>
    <scope>NUCLEOTIDE SEQUENCE [LARGE SCALE GENOMIC DNA]</scope>
    <source>
        <strain evidence="1 2">ATCC 12856</strain>
    </source>
</reference>
<name>U1X2V8_ANEAE</name>
<sequence length="41" mass="4923">MFSRSSNIEQIFSKSFLACLSWKDFFIVIYAVRTRPLYFPL</sequence>
<gene>
    <name evidence="1" type="ORF">HMPREF0083_03028</name>
</gene>
<dbReference type="HOGENOM" id="CLU_3264900_0_0_9"/>
<dbReference type="Proteomes" id="UP000016511">
    <property type="component" value="Unassembled WGS sequence"/>
</dbReference>
<accession>U1X2V8</accession>
<protein>
    <submittedName>
        <fullName evidence="1">Uncharacterized protein</fullName>
    </submittedName>
</protein>
<evidence type="ECO:0000313" key="2">
    <source>
        <dbReference type="Proteomes" id="UP000016511"/>
    </source>
</evidence>
<proteinExistence type="predicted"/>
<organism evidence="1 2">
    <name type="scientific">Aneurinibacillus aneurinilyticus ATCC 12856</name>
    <dbReference type="NCBI Taxonomy" id="649747"/>
    <lineage>
        <taxon>Bacteria</taxon>
        <taxon>Bacillati</taxon>
        <taxon>Bacillota</taxon>
        <taxon>Bacilli</taxon>
        <taxon>Bacillales</taxon>
        <taxon>Paenibacillaceae</taxon>
        <taxon>Aneurinibacillus group</taxon>
        <taxon>Aneurinibacillus</taxon>
    </lineage>
</organism>
<dbReference type="EMBL" id="AWSJ01000183">
    <property type="protein sequence ID" value="ERI08873.1"/>
    <property type="molecule type" value="Genomic_DNA"/>
</dbReference>